<accession>A0ABN8YPR5</accession>
<evidence type="ECO:0000313" key="1">
    <source>
        <dbReference type="EMBL" id="CAI9161881.1"/>
    </source>
</evidence>
<evidence type="ECO:0000313" key="2">
    <source>
        <dbReference type="Proteomes" id="UP001176941"/>
    </source>
</evidence>
<keyword evidence="2" id="KW-1185">Reference proteome</keyword>
<dbReference type="Proteomes" id="UP001176941">
    <property type="component" value="Chromosome 20"/>
</dbReference>
<name>A0ABN8YPR5_RANTA</name>
<reference evidence="1" key="1">
    <citation type="submission" date="2023-04" db="EMBL/GenBank/DDBJ databases">
        <authorList>
            <consortium name="ELIXIR-Norway"/>
        </authorList>
    </citation>
    <scope>NUCLEOTIDE SEQUENCE [LARGE SCALE GENOMIC DNA]</scope>
</reference>
<gene>
    <name evidence="1" type="ORF">MRATA1EN1_LOCUS10843</name>
</gene>
<protein>
    <submittedName>
        <fullName evidence="1">Uncharacterized protein</fullName>
    </submittedName>
</protein>
<organism evidence="1 2">
    <name type="scientific">Rangifer tarandus platyrhynchus</name>
    <name type="common">Svalbard reindeer</name>
    <dbReference type="NCBI Taxonomy" id="3082113"/>
    <lineage>
        <taxon>Eukaryota</taxon>
        <taxon>Metazoa</taxon>
        <taxon>Chordata</taxon>
        <taxon>Craniata</taxon>
        <taxon>Vertebrata</taxon>
        <taxon>Euteleostomi</taxon>
        <taxon>Mammalia</taxon>
        <taxon>Eutheria</taxon>
        <taxon>Laurasiatheria</taxon>
        <taxon>Artiodactyla</taxon>
        <taxon>Ruminantia</taxon>
        <taxon>Pecora</taxon>
        <taxon>Cervidae</taxon>
        <taxon>Odocoileinae</taxon>
        <taxon>Rangifer</taxon>
    </lineage>
</organism>
<proteinExistence type="predicted"/>
<dbReference type="EMBL" id="OX459956">
    <property type="protein sequence ID" value="CAI9161881.1"/>
    <property type="molecule type" value="Genomic_DNA"/>
</dbReference>
<sequence>MGQDPVLYKTQMKNCIAGNSEAVPGEPTVATVLKARMAPDGCPGNSLGSEAWCWLQSQGSQGHTRPILLRGCLANGFAGLCKPGWQRAGGKGPPVNSPGHPF</sequence>